<dbReference type="Proteomes" id="UP000245910">
    <property type="component" value="Chromosome III"/>
</dbReference>
<name>A0A2L2TTT9_9HYPO</name>
<dbReference type="EMBL" id="LN649231">
    <property type="protein sequence ID" value="CEI68987.1"/>
    <property type="molecule type" value="Genomic_DNA"/>
</dbReference>
<accession>A0A2L2TTT9</accession>
<evidence type="ECO:0000313" key="1">
    <source>
        <dbReference type="EMBL" id="CEI68987.1"/>
    </source>
</evidence>
<sequence length="107" mass="11915">MAEAWTNPGLPALDRIWWSGMLTISKVPKILLCCEPPPIQFIVKQSRVPRLLHASWHGICLHGTVYHERLDIAKSIPVPPGWDTLSFKIGEMPFALELAGHSAPRGL</sequence>
<organism evidence="1 2">
    <name type="scientific">Fusarium venenatum</name>
    <dbReference type="NCBI Taxonomy" id="56646"/>
    <lineage>
        <taxon>Eukaryota</taxon>
        <taxon>Fungi</taxon>
        <taxon>Dikarya</taxon>
        <taxon>Ascomycota</taxon>
        <taxon>Pezizomycotina</taxon>
        <taxon>Sordariomycetes</taxon>
        <taxon>Hypocreomycetidae</taxon>
        <taxon>Hypocreales</taxon>
        <taxon>Nectriaceae</taxon>
        <taxon>Fusarium</taxon>
    </lineage>
</organism>
<evidence type="ECO:0000313" key="2">
    <source>
        <dbReference type="Proteomes" id="UP000245910"/>
    </source>
</evidence>
<dbReference type="AlphaFoldDB" id="A0A2L2TTT9"/>
<protein>
    <submittedName>
        <fullName evidence="1">Uncharacterized protein</fullName>
    </submittedName>
</protein>
<keyword evidence="2" id="KW-1185">Reference proteome</keyword>
<reference evidence="2" key="1">
    <citation type="submission" date="2014-10" db="EMBL/GenBank/DDBJ databases">
        <authorList>
            <person name="King R."/>
        </authorList>
    </citation>
    <scope>NUCLEOTIDE SEQUENCE [LARGE SCALE GENOMIC DNA]</scope>
    <source>
        <strain evidence="2">A3/5</strain>
    </source>
</reference>
<proteinExistence type="predicted"/>